<accession>A0A165U0K0</accession>
<dbReference type="GO" id="GO:0005737">
    <property type="term" value="C:cytoplasm"/>
    <property type="evidence" value="ECO:0007669"/>
    <property type="project" value="TreeGrafter"/>
</dbReference>
<dbReference type="GO" id="GO:0045717">
    <property type="term" value="P:negative regulation of fatty acid biosynthetic process"/>
    <property type="evidence" value="ECO:0007669"/>
    <property type="project" value="TreeGrafter"/>
</dbReference>
<keyword evidence="1 3" id="KW-0853">WD repeat</keyword>
<evidence type="ECO:0000256" key="3">
    <source>
        <dbReference type="PROSITE-ProRule" id="PRU00221"/>
    </source>
</evidence>
<evidence type="ECO:0000313" key="5">
    <source>
        <dbReference type="Proteomes" id="UP000076761"/>
    </source>
</evidence>
<dbReference type="Pfam" id="PF00400">
    <property type="entry name" value="WD40"/>
    <property type="match status" value="2"/>
</dbReference>
<dbReference type="SMART" id="SM00320">
    <property type="entry name" value="WD40"/>
    <property type="match status" value="6"/>
</dbReference>
<dbReference type="PROSITE" id="PS50082">
    <property type="entry name" value="WD_REPEATS_2"/>
    <property type="match status" value="1"/>
</dbReference>
<dbReference type="STRING" id="1314782.A0A165U0K0"/>
<proteinExistence type="predicted"/>
<reference evidence="4 5" key="1">
    <citation type="journal article" date="2016" name="Mol. Biol. Evol.">
        <title>Comparative Genomics of Early-Diverging Mushroom-Forming Fungi Provides Insights into the Origins of Lignocellulose Decay Capabilities.</title>
        <authorList>
            <person name="Nagy L.G."/>
            <person name="Riley R."/>
            <person name="Tritt A."/>
            <person name="Adam C."/>
            <person name="Daum C."/>
            <person name="Floudas D."/>
            <person name="Sun H."/>
            <person name="Yadav J.S."/>
            <person name="Pangilinan J."/>
            <person name="Larsson K.H."/>
            <person name="Matsuura K."/>
            <person name="Barry K."/>
            <person name="Labutti K."/>
            <person name="Kuo R."/>
            <person name="Ohm R.A."/>
            <person name="Bhattacharya S.S."/>
            <person name="Shirouzu T."/>
            <person name="Yoshinaga Y."/>
            <person name="Martin F.M."/>
            <person name="Grigoriev I.V."/>
            <person name="Hibbett D.S."/>
        </authorList>
    </citation>
    <scope>NUCLEOTIDE SEQUENCE [LARGE SCALE GENOMIC DNA]</scope>
    <source>
        <strain evidence="4 5">HHB14362 ss-1</strain>
    </source>
</reference>
<sequence>MTEASRKRRRVAFGSADCLNLRVYERARIDSIEGFLRRGLPYSRKLTAHTSCVNALALSSDGGRWIASAGDDLRVLLWDFHQEDVVTPSGSFLGPTSNVFTVEFSANNRYLYVGDTDNNIYKYDLSELHNATGAANAGLPCDAIRCHHDSVRSISCHPWQDEVFLSASEDGTTVLHDGRDGSSTRAQATLFNNSEFSDVKWHPGMEHIFATSDSKGWVCLRDTRMAFGPLSHRHKNGVVQTYNTTIAKSNWCSRPDISSITFDRSGMKLGVLFLHHLPTIYSITDENPLAICSSRRLPVEGPAQPSSSAGMYFNSCTIKHASFGGLGLQDDSYYATGSDDFRAYVWKIPDITQLRCMREEISFNQSEMQGGVHPPAFADNANKKIYMPVELSTPFTRLCGHQSIVNSALLHPHIPILLTAGIERNIILHSATPNSPCFQDLTETDTSVRRLYELLDVTGEDRETLALFDHLLGRQGEIDPFDMRSWALGTDPEDDDEED</sequence>
<evidence type="ECO:0000256" key="1">
    <source>
        <dbReference type="ARBA" id="ARBA00022574"/>
    </source>
</evidence>
<dbReference type="InterPro" id="IPR036322">
    <property type="entry name" value="WD40_repeat_dom_sf"/>
</dbReference>
<dbReference type="OrthoDB" id="4869960at2759"/>
<keyword evidence="5" id="KW-1185">Reference proteome</keyword>
<evidence type="ECO:0000256" key="2">
    <source>
        <dbReference type="ARBA" id="ARBA00022737"/>
    </source>
</evidence>
<dbReference type="InParanoid" id="A0A165U0K0"/>
<dbReference type="SUPFAM" id="SSF50978">
    <property type="entry name" value="WD40 repeat-like"/>
    <property type="match status" value="1"/>
</dbReference>
<keyword evidence="2" id="KW-0677">Repeat</keyword>
<dbReference type="PANTHER" id="PTHR15574">
    <property type="entry name" value="WD REPEAT DOMAIN-CONTAINING FAMILY"/>
    <property type="match status" value="1"/>
</dbReference>
<dbReference type="Gene3D" id="2.130.10.10">
    <property type="entry name" value="YVTN repeat-like/Quinoprotein amine dehydrogenase"/>
    <property type="match status" value="3"/>
</dbReference>
<name>A0A165U0K0_9AGAM</name>
<evidence type="ECO:0000313" key="4">
    <source>
        <dbReference type="EMBL" id="KZT27461.1"/>
    </source>
</evidence>
<dbReference type="AlphaFoldDB" id="A0A165U0K0"/>
<dbReference type="EMBL" id="KV425562">
    <property type="protein sequence ID" value="KZT27461.1"/>
    <property type="molecule type" value="Genomic_DNA"/>
</dbReference>
<feature type="repeat" description="WD" evidence="3">
    <location>
        <begin position="46"/>
        <end position="88"/>
    </location>
</feature>
<gene>
    <name evidence="4" type="ORF">NEOLEDRAFT_1131025</name>
</gene>
<dbReference type="PANTHER" id="PTHR15574:SF40">
    <property type="entry name" value="WD AND TETRATRICOPEPTIDE REPEATS PROTEIN 1"/>
    <property type="match status" value="1"/>
</dbReference>
<dbReference type="InterPro" id="IPR001680">
    <property type="entry name" value="WD40_rpt"/>
</dbReference>
<protein>
    <submittedName>
        <fullName evidence="4">WD40 repeat-like protein</fullName>
    </submittedName>
</protein>
<dbReference type="InterPro" id="IPR015943">
    <property type="entry name" value="WD40/YVTN_repeat-like_dom_sf"/>
</dbReference>
<dbReference type="Proteomes" id="UP000076761">
    <property type="component" value="Unassembled WGS sequence"/>
</dbReference>
<dbReference type="GO" id="GO:0080008">
    <property type="term" value="C:Cul4-RING E3 ubiquitin ligase complex"/>
    <property type="evidence" value="ECO:0007669"/>
    <property type="project" value="TreeGrafter"/>
</dbReference>
<organism evidence="4 5">
    <name type="scientific">Neolentinus lepideus HHB14362 ss-1</name>
    <dbReference type="NCBI Taxonomy" id="1314782"/>
    <lineage>
        <taxon>Eukaryota</taxon>
        <taxon>Fungi</taxon>
        <taxon>Dikarya</taxon>
        <taxon>Basidiomycota</taxon>
        <taxon>Agaricomycotina</taxon>
        <taxon>Agaricomycetes</taxon>
        <taxon>Gloeophyllales</taxon>
        <taxon>Gloeophyllaceae</taxon>
        <taxon>Neolentinus</taxon>
    </lineage>
</organism>
<dbReference type="InterPro" id="IPR045151">
    <property type="entry name" value="DCAF8"/>
</dbReference>
<dbReference type="PROSITE" id="PS50294">
    <property type="entry name" value="WD_REPEATS_REGION"/>
    <property type="match status" value="1"/>
</dbReference>